<accession>A0ABS4W6V0</accession>
<feature type="compositionally biased region" description="Basic and acidic residues" evidence="1">
    <location>
        <begin position="343"/>
        <end position="352"/>
    </location>
</feature>
<reference evidence="3 4" key="1">
    <citation type="submission" date="2021-03" db="EMBL/GenBank/DDBJ databases">
        <title>Sequencing the genomes of 1000 actinobacteria strains.</title>
        <authorList>
            <person name="Klenk H.-P."/>
        </authorList>
    </citation>
    <scope>NUCLEOTIDE SEQUENCE [LARGE SCALE GENOMIC DNA]</scope>
    <source>
        <strain evidence="3 4">DSM 45256</strain>
    </source>
</reference>
<sequence length="416" mass="43849">MNALGVDLTNDAPAIKLLTSGVRGDSAPPNILSEDASPATPQQDADPAASTTDGQPTELPPPSDPPPTPAASEAPKTEPPASTPVRSEAAPSREESPPPSAPQLAIPPPPVRPDGGVINWWSNAFPHVVWLSVVSGFAGQVYGFGTLFGGTIGAWTVAVALGGTFEFMMVACSSRGLRAIGLGRSWTEFIPFLLIGTMAAALACAMNVTHFPGWLGIAAGTVSALGYAAHVFSHLYDELAHRAEFNAWLLEKAKIELEIERQVRAERRQYESYLDRQTRLQQEAAQPATAQSRSASPARSRAAAAQTTSTTSVDATKRASRPAKSSTSRANRPLPRPGQGDRPTAKKADAIRIGRATGIDTPAPLREALIAQGLQLPRSSTSIETWCAEIKKYTRPDTNGVDIAGVGLNGRGIDTN</sequence>
<evidence type="ECO:0000313" key="3">
    <source>
        <dbReference type="EMBL" id="MBP2371349.1"/>
    </source>
</evidence>
<feature type="region of interest" description="Disordered" evidence="1">
    <location>
        <begin position="20"/>
        <end position="109"/>
    </location>
</feature>
<dbReference type="RefSeq" id="WP_210036511.1">
    <property type="nucleotide sequence ID" value="NZ_JAGINU010000002.1"/>
</dbReference>
<gene>
    <name evidence="3" type="ORF">JOF36_007122</name>
</gene>
<evidence type="ECO:0000256" key="1">
    <source>
        <dbReference type="SAM" id="MobiDB-lite"/>
    </source>
</evidence>
<feature type="region of interest" description="Disordered" evidence="1">
    <location>
        <begin position="280"/>
        <end position="358"/>
    </location>
</feature>
<comment type="caution">
    <text evidence="3">The sequence shown here is derived from an EMBL/GenBank/DDBJ whole genome shotgun (WGS) entry which is preliminary data.</text>
</comment>
<name>A0ABS4W6V0_9PSEU</name>
<dbReference type="EMBL" id="JAGINU010000002">
    <property type="protein sequence ID" value="MBP2371349.1"/>
    <property type="molecule type" value="Genomic_DNA"/>
</dbReference>
<feature type="compositionally biased region" description="Low complexity" evidence="1">
    <location>
        <begin position="284"/>
        <end position="312"/>
    </location>
</feature>
<organism evidence="3 4">
    <name type="scientific">Pseudonocardia parietis</name>
    <dbReference type="NCBI Taxonomy" id="570936"/>
    <lineage>
        <taxon>Bacteria</taxon>
        <taxon>Bacillati</taxon>
        <taxon>Actinomycetota</taxon>
        <taxon>Actinomycetes</taxon>
        <taxon>Pseudonocardiales</taxon>
        <taxon>Pseudonocardiaceae</taxon>
        <taxon>Pseudonocardia</taxon>
    </lineage>
</organism>
<keyword evidence="2" id="KW-1133">Transmembrane helix</keyword>
<feature type="transmembrane region" description="Helical" evidence="2">
    <location>
        <begin position="154"/>
        <end position="177"/>
    </location>
</feature>
<evidence type="ECO:0000256" key="2">
    <source>
        <dbReference type="SAM" id="Phobius"/>
    </source>
</evidence>
<feature type="compositionally biased region" description="Pro residues" evidence="1">
    <location>
        <begin position="58"/>
        <end position="69"/>
    </location>
</feature>
<dbReference type="Proteomes" id="UP001519295">
    <property type="component" value="Unassembled WGS sequence"/>
</dbReference>
<proteinExistence type="predicted"/>
<feature type="transmembrane region" description="Helical" evidence="2">
    <location>
        <begin position="189"/>
        <end position="208"/>
    </location>
</feature>
<keyword evidence="2" id="KW-0812">Transmembrane</keyword>
<keyword evidence="2" id="KW-0472">Membrane</keyword>
<protein>
    <submittedName>
        <fullName evidence="3">Biotin carboxyl carrier protein</fullName>
    </submittedName>
</protein>
<evidence type="ECO:0000313" key="4">
    <source>
        <dbReference type="Proteomes" id="UP001519295"/>
    </source>
</evidence>
<feature type="compositionally biased region" description="Low complexity" evidence="1">
    <location>
        <begin position="35"/>
        <end position="50"/>
    </location>
</feature>
<feature type="transmembrane region" description="Helical" evidence="2">
    <location>
        <begin position="128"/>
        <end position="148"/>
    </location>
</feature>
<feature type="transmembrane region" description="Helical" evidence="2">
    <location>
        <begin position="214"/>
        <end position="232"/>
    </location>
</feature>
<keyword evidence="4" id="KW-1185">Reference proteome</keyword>
<feature type="compositionally biased region" description="Pro residues" evidence="1">
    <location>
        <begin position="97"/>
        <end position="109"/>
    </location>
</feature>